<evidence type="ECO:0000256" key="4">
    <source>
        <dbReference type="ARBA" id="ARBA00022475"/>
    </source>
</evidence>
<evidence type="ECO:0000256" key="6">
    <source>
        <dbReference type="ARBA" id="ARBA00022741"/>
    </source>
</evidence>
<dbReference type="RefSeq" id="WP_025727255.1">
    <property type="nucleotide sequence ID" value="NZ_JAAIWK010000005.1"/>
</dbReference>
<dbReference type="GO" id="GO:0016887">
    <property type="term" value="F:ATP hydrolysis activity"/>
    <property type="evidence" value="ECO:0007669"/>
    <property type="project" value="InterPro"/>
</dbReference>
<dbReference type="Pfam" id="PF08352">
    <property type="entry name" value="oligo_HPY"/>
    <property type="match status" value="1"/>
</dbReference>
<dbReference type="AlphaFoldDB" id="A0A0A6XYS5"/>
<dbReference type="GO" id="GO:0005524">
    <property type="term" value="F:ATP binding"/>
    <property type="evidence" value="ECO:0007669"/>
    <property type="project" value="UniProtKB-KW"/>
</dbReference>
<dbReference type="InterPro" id="IPR017871">
    <property type="entry name" value="ABC_transporter-like_CS"/>
</dbReference>
<keyword evidence="9" id="KW-0472">Membrane</keyword>
<keyword evidence="8" id="KW-1278">Translocase</keyword>
<evidence type="ECO:0000256" key="1">
    <source>
        <dbReference type="ARBA" id="ARBA00004202"/>
    </source>
</evidence>
<dbReference type="FunFam" id="3.40.50.300:FF:000016">
    <property type="entry name" value="Oligopeptide ABC transporter ATP-binding component"/>
    <property type="match status" value="1"/>
</dbReference>
<dbReference type="PROSITE" id="PS00211">
    <property type="entry name" value="ABC_TRANSPORTER_1"/>
    <property type="match status" value="1"/>
</dbReference>
<dbReference type="InterPro" id="IPR050388">
    <property type="entry name" value="ABC_Ni/Peptide_Import"/>
</dbReference>
<evidence type="ECO:0000313" key="12">
    <source>
        <dbReference type="Proteomes" id="UP000030588"/>
    </source>
</evidence>
<comment type="caution">
    <text evidence="11">The sequence shown here is derived from an EMBL/GenBank/DDBJ whole genome shotgun (WGS) entry which is preliminary data.</text>
</comment>
<dbReference type="InterPro" id="IPR003593">
    <property type="entry name" value="AAA+_ATPase"/>
</dbReference>
<keyword evidence="3" id="KW-0813">Transport</keyword>
<sequence length="322" mass="35537">MLLDIKNLHVDFVGMRGRTEALKNIHLSLQKGEILGIVGESGSGKSITALSILGLLEENAIISSGEIIYNGRDLLQLKPNDRQALRGKEIGMVFQEPMTALHPTMKIGKQLLHVIKQHRNISTKQARELVLQALHDVHIDHPELVAKKYPFELSGGMRQRIVIALAMSSPPNLLIADEPTTALDVTIQYEILNLIKELNQKRGTSVLLITHDLGVVAKVCDRTVVMYAGEVVESGRTKDILEHPFHPYTQSLLNALPDLTEPTQPLKAITGESPSLLHRPSGCAFAARCYKKMEICNSNHPTLSTVNDSAHQAACWLERAVL</sequence>
<dbReference type="Pfam" id="PF00005">
    <property type="entry name" value="ABC_tran"/>
    <property type="match status" value="1"/>
</dbReference>
<dbReference type="GO" id="GO:0015833">
    <property type="term" value="P:peptide transport"/>
    <property type="evidence" value="ECO:0007669"/>
    <property type="project" value="InterPro"/>
</dbReference>
<dbReference type="Gene3D" id="3.40.50.300">
    <property type="entry name" value="P-loop containing nucleotide triphosphate hydrolases"/>
    <property type="match status" value="1"/>
</dbReference>
<comment type="subcellular location">
    <subcellularLocation>
        <location evidence="1">Cell membrane</location>
        <topology evidence="1">Peripheral membrane protein</topology>
    </subcellularLocation>
</comment>
<dbReference type="PROSITE" id="PS50893">
    <property type="entry name" value="ABC_TRANSPORTER_2"/>
    <property type="match status" value="1"/>
</dbReference>
<gene>
    <name evidence="11" type="ORF">NG54_10075</name>
</gene>
<protein>
    <submittedName>
        <fullName evidence="11">Peptide ABC transporter substrate-binding protein</fullName>
    </submittedName>
</protein>
<evidence type="ECO:0000256" key="5">
    <source>
        <dbReference type="ARBA" id="ARBA00022519"/>
    </source>
</evidence>
<keyword evidence="5" id="KW-0997">Cell inner membrane</keyword>
<evidence type="ECO:0000256" key="9">
    <source>
        <dbReference type="ARBA" id="ARBA00023136"/>
    </source>
</evidence>
<dbReference type="PANTHER" id="PTHR43297:SF14">
    <property type="entry name" value="ATPASE AAA-TYPE CORE DOMAIN-CONTAINING PROTEIN"/>
    <property type="match status" value="1"/>
</dbReference>
<dbReference type="CDD" id="cd03257">
    <property type="entry name" value="ABC_NikE_OppD_transporters"/>
    <property type="match status" value="1"/>
</dbReference>
<keyword evidence="7" id="KW-0067">ATP-binding</keyword>
<reference evidence="11 12" key="1">
    <citation type="submission" date="2014-10" db="EMBL/GenBank/DDBJ databases">
        <title>Draft genome of phytase producing Bacillus ginsengihumi strain M2.11.</title>
        <authorList>
            <person name="Toymentseva A."/>
            <person name="Boulygina E.A."/>
            <person name="Kazakov S.V."/>
            <person name="Kayumov I."/>
            <person name="Suleimanova A.D."/>
            <person name="Mardanova A.M."/>
            <person name="Maria S.N."/>
            <person name="Sergey M.Y."/>
            <person name="Sharipova M.R."/>
        </authorList>
    </citation>
    <scope>NUCLEOTIDE SEQUENCE [LARGE SCALE GENOMIC DNA]</scope>
    <source>
        <strain evidence="11 12">M2.11</strain>
    </source>
</reference>
<evidence type="ECO:0000259" key="10">
    <source>
        <dbReference type="PROSITE" id="PS50893"/>
    </source>
</evidence>
<dbReference type="Proteomes" id="UP000030588">
    <property type="component" value="Unassembled WGS sequence"/>
</dbReference>
<keyword evidence="4" id="KW-1003">Cell membrane</keyword>
<organism evidence="11 12">
    <name type="scientific">Heyndrickxia ginsengihumi</name>
    <dbReference type="NCBI Taxonomy" id="363870"/>
    <lineage>
        <taxon>Bacteria</taxon>
        <taxon>Bacillati</taxon>
        <taxon>Bacillota</taxon>
        <taxon>Bacilli</taxon>
        <taxon>Bacillales</taxon>
        <taxon>Bacillaceae</taxon>
        <taxon>Heyndrickxia</taxon>
    </lineage>
</organism>
<dbReference type="SUPFAM" id="SSF52540">
    <property type="entry name" value="P-loop containing nucleoside triphosphate hydrolases"/>
    <property type="match status" value="1"/>
</dbReference>
<dbReference type="PANTHER" id="PTHR43297">
    <property type="entry name" value="OLIGOPEPTIDE TRANSPORT ATP-BINDING PROTEIN APPD"/>
    <property type="match status" value="1"/>
</dbReference>
<dbReference type="InterPro" id="IPR027417">
    <property type="entry name" value="P-loop_NTPase"/>
</dbReference>
<evidence type="ECO:0000313" key="11">
    <source>
        <dbReference type="EMBL" id="KHD85272.1"/>
    </source>
</evidence>
<dbReference type="EMBL" id="JRUN01000027">
    <property type="protein sequence ID" value="KHD85272.1"/>
    <property type="molecule type" value="Genomic_DNA"/>
</dbReference>
<evidence type="ECO:0000256" key="7">
    <source>
        <dbReference type="ARBA" id="ARBA00022840"/>
    </source>
</evidence>
<keyword evidence="6" id="KW-0547">Nucleotide-binding</keyword>
<dbReference type="SMART" id="SM00382">
    <property type="entry name" value="AAA"/>
    <property type="match status" value="1"/>
</dbReference>
<accession>A0A0A6XYS5</accession>
<name>A0A0A6XYS5_9BACI</name>
<evidence type="ECO:0000256" key="2">
    <source>
        <dbReference type="ARBA" id="ARBA00005417"/>
    </source>
</evidence>
<comment type="similarity">
    <text evidence="2">Belongs to the ABC transporter superfamily.</text>
</comment>
<dbReference type="STRING" id="363870.NG54_10075"/>
<dbReference type="InterPro" id="IPR013563">
    <property type="entry name" value="Oligopep_ABC_C"/>
</dbReference>
<proteinExistence type="inferred from homology"/>
<evidence type="ECO:0000256" key="3">
    <source>
        <dbReference type="ARBA" id="ARBA00022448"/>
    </source>
</evidence>
<feature type="domain" description="ABC transporter" evidence="10">
    <location>
        <begin position="5"/>
        <end position="253"/>
    </location>
</feature>
<evidence type="ECO:0000256" key="8">
    <source>
        <dbReference type="ARBA" id="ARBA00022967"/>
    </source>
</evidence>
<dbReference type="NCBIfam" id="TIGR01727">
    <property type="entry name" value="oligo_HPY"/>
    <property type="match status" value="1"/>
</dbReference>
<dbReference type="GO" id="GO:0005886">
    <property type="term" value="C:plasma membrane"/>
    <property type="evidence" value="ECO:0007669"/>
    <property type="project" value="UniProtKB-SubCell"/>
</dbReference>
<dbReference type="InterPro" id="IPR003439">
    <property type="entry name" value="ABC_transporter-like_ATP-bd"/>
</dbReference>